<organism evidence="7 8">
    <name type="scientific">Ligilactobacillus salitolerans</name>
    <dbReference type="NCBI Taxonomy" id="1808352"/>
    <lineage>
        <taxon>Bacteria</taxon>
        <taxon>Bacillati</taxon>
        <taxon>Bacillota</taxon>
        <taxon>Bacilli</taxon>
        <taxon>Lactobacillales</taxon>
        <taxon>Lactobacillaceae</taxon>
        <taxon>Ligilactobacillus</taxon>
    </lineage>
</organism>
<keyword evidence="3 6" id="KW-0812">Transmembrane</keyword>
<dbReference type="AlphaFoldDB" id="A0A401IUU4"/>
<evidence type="ECO:0000256" key="1">
    <source>
        <dbReference type="ARBA" id="ARBA00004651"/>
    </source>
</evidence>
<evidence type="ECO:0000256" key="4">
    <source>
        <dbReference type="ARBA" id="ARBA00022989"/>
    </source>
</evidence>
<evidence type="ECO:0000256" key="3">
    <source>
        <dbReference type="ARBA" id="ARBA00022692"/>
    </source>
</evidence>
<gene>
    <name evidence="7" type="primary">lrgA</name>
    <name evidence="7" type="ORF">LFYK43_17580</name>
</gene>
<dbReference type="PANTHER" id="PTHR33931:SF4">
    <property type="entry name" value="ANTIHOLIN-LIKE PROTEIN LRGA"/>
    <property type="match status" value="1"/>
</dbReference>
<evidence type="ECO:0000313" key="7">
    <source>
        <dbReference type="EMBL" id="GBG95299.1"/>
    </source>
</evidence>
<evidence type="ECO:0000256" key="6">
    <source>
        <dbReference type="SAM" id="Phobius"/>
    </source>
</evidence>
<keyword evidence="2" id="KW-1003">Cell membrane</keyword>
<dbReference type="Proteomes" id="UP000286848">
    <property type="component" value="Unassembled WGS sequence"/>
</dbReference>
<dbReference type="InterPro" id="IPR005538">
    <property type="entry name" value="LrgA/CidA"/>
</dbReference>
<dbReference type="PANTHER" id="PTHR33931">
    <property type="entry name" value="HOLIN-LIKE PROTEIN CIDA-RELATED"/>
    <property type="match status" value="1"/>
</dbReference>
<keyword evidence="8" id="KW-1185">Reference proteome</keyword>
<comment type="subcellular location">
    <subcellularLocation>
        <location evidence="1">Cell membrane</location>
        <topology evidence="1">Multi-pass membrane protein</topology>
    </subcellularLocation>
</comment>
<name>A0A401IUU4_9LACO</name>
<dbReference type="EMBL" id="BFFP01000031">
    <property type="protein sequence ID" value="GBG95299.1"/>
    <property type="molecule type" value="Genomic_DNA"/>
</dbReference>
<evidence type="ECO:0000313" key="8">
    <source>
        <dbReference type="Proteomes" id="UP000286848"/>
    </source>
</evidence>
<feature type="transmembrane region" description="Helical" evidence="6">
    <location>
        <begin position="37"/>
        <end position="55"/>
    </location>
</feature>
<proteinExistence type="predicted"/>
<comment type="caution">
    <text evidence="7">The sequence shown here is derived from an EMBL/GenBank/DDBJ whole genome shotgun (WGS) entry which is preliminary data.</text>
</comment>
<evidence type="ECO:0000256" key="2">
    <source>
        <dbReference type="ARBA" id="ARBA00022475"/>
    </source>
</evidence>
<dbReference type="GO" id="GO:0005886">
    <property type="term" value="C:plasma membrane"/>
    <property type="evidence" value="ECO:0007669"/>
    <property type="project" value="UniProtKB-SubCell"/>
</dbReference>
<evidence type="ECO:0000256" key="5">
    <source>
        <dbReference type="ARBA" id="ARBA00023136"/>
    </source>
</evidence>
<keyword evidence="5 6" id="KW-0472">Membrane</keyword>
<keyword evidence="4 6" id="KW-1133">Transmembrane helix</keyword>
<accession>A0A401IUU4</accession>
<dbReference type="OrthoDB" id="3176438at2"/>
<dbReference type="Pfam" id="PF03788">
    <property type="entry name" value="LrgA"/>
    <property type="match status" value="1"/>
</dbReference>
<reference evidence="7 8" key="1">
    <citation type="journal article" date="2019" name="Int. J. Syst. Evol. Microbiol.">
        <title>Lactobacillus salitolerans sp. nov., a novel lactic acid bacterium isolated from spent mushroom substrates.</title>
        <authorList>
            <person name="Tohno M."/>
            <person name="Tanizawa Y."/>
            <person name="Kojima Y."/>
            <person name="Sakamoto M."/>
            <person name="Nakamura Y."/>
            <person name="Ohkuma M."/>
            <person name="Kobayashi H."/>
        </authorList>
    </citation>
    <scope>NUCLEOTIDE SEQUENCE [LARGE SCALE GENOMIC DNA]</scope>
    <source>
        <strain evidence="7 8">YK43</strain>
    </source>
</reference>
<feature type="transmembrane region" description="Helical" evidence="6">
    <location>
        <begin position="67"/>
        <end position="89"/>
    </location>
</feature>
<feature type="transmembrane region" description="Helical" evidence="6">
    <location>
        <begin position="101"/>
        <end position="120"/>
    </location>
</feature>
<dbReference type="RefSeq" id="WP_124977485.1">
    <property type="nucleotide sequence ID" value="NZ_BFFP01000031.1"/>
</dbReference>
<protein>
    <submittedName>
        <fullName evidence="7">Antiholin-like protein LrgA</fullName>
    </submittedName>
</protein>
<feature type="transmembrane region" description="Helical" evidence="6">
    <location>
        <begin position="12"/>
        <end position="31"/>
    </location>
</feature>
<sequence>MKKNQREGKKSAPLLFQMLIYAAILFVSQVISGLMPASFPLPTPVIGLVLLYILLTTHVIKLEWVDSFSSALISIIGFLFVPSGISLAANLDIMKAQGIQLVLVILLATVILLVVTAYTARALTWVKERVAEHKTAARQIAQNATGGDK</sequence>